<keyword evidence="4" id="KW-0963">Cytoplasm</keyword>
<keyword evidence="6" id="KW-0479">Metal-binding</keyword>
<evidence type="ECO:0000313" key="12">
    <source>
        <dbReference type="Proteomes" id="UP000609064"/>
    </source>
</evidence>
<dbReference type="InterPro" id="IPR027417">
    <property type="entry name" value="P-loop_NTPase"/>
</dbReference>
<evidence type="ECO:0000256" key="1">
    <source>
        <dbReference type="ARBA" id="ARBA00004496"/>
    </source>
</evidence>
<dbReference type="NCBIfam" id="TIGR00150">
    <property type="entry name" value="T6A_YjeE"/>
    <property type="match status" value="1"/>
</dbReference>
<accession>A0A917DTH6</accession>
<comment type="subcellular location">
    <subcellularLocation>
        <location evidence="1">Cytoplasm</location>
    </subcellularLocation>
</comment>
<evidence type="ECO:0000256" key="5">
    <source>
        <dbReference type="ARBA" id="ARBA00022694"/>
    </source>
</evidence>
<evidence type="ECO:0000256" key="7">
    <source>
        <dbReference type="ARBA" id="ARBA00022741"/>
    </source>
</evidence>
<keyword evidence="7" id="KW-0547">Nucleotide-binding</keyword>
<evidence type="ECO:0000256" key="2">
    <source>
        <dbReference type="ARBA" id="ARBA00007599"/>
    </source>
</evidence>
<evidence type="ECO:0000256" key="8">
    <source>
        <dbReference type="ARBA" id="ARBA00022840"/>
    </source>
</evidence>
<reference evidence="11" key="2">
    <citation type="submission" date="2020-09" db="EMBL/GenBank/DDBJ databases">
        <authorList>
            <person name="Sun Q."/>
            <person name="Zhou Y."/>
        </authorList>
    </citation>
    <scope>NUCLEOTIDE SEQUENCE</scope>
    <source>
        <strain evidence="11">CGMCC 1.15958</strain>
    </source>
</reference>
<proteinExistence type="inferred from homology"/>
<dbReference type="SUPFAM" id="SSF52540">
    <property type="entry name" value="P-loop containing nucleoside triphosphate hydrolases"/>
    <property type="match status" value="1"/>
</dbReference>
<keyword evidence="8" id="KW-0067">ATP-binding</keyword>
<keyword evidence="9" id="KW-0460">Magnesium</keyword>
<dbReference type="Proteomes" id="UP000609064">
    <property type="component" value="Unassembled WGS sequence"/>
</dbReference>
<keyword evidence="12" id="KW-1185">Reference proteome</keyword>
<reference evidence="11" key="1">
    <citation type="journal article" date="2014" name="Int. J. Syst. Evol. Microbiol.">
        <title>Complete genome sequence of Corynebacterium casei LMG S-19264T (=DSM 44701T), isolated from a smear-ripened cheese.</title>
        <authorList>
            <consortium name="US DOE Joint Genome Institute (JGI-PGF)"/>
            <person name="Walter F."/>
            <person name="Albersmeier A."/>
            <person name="Kalinowski J."/>
            <person name="Ruckert C."/>
        </authorList>
    </citation>
    <scope>NUCLEOTIDE SEQUENCE</scope>
    <source>
        <strain evidence="11">CGMCC 1.15958</strain>
    </source>
</reference>
<sequence length="147" mass="16698">MRFLQEISNNEGKMIYKIADLPTIAQQVIEAAKERKIWIFEAEMGAGKTTLIKAICNALGVFGHIQSPTFSIVNEYITSAGETIYHFDFYRLKNETEALDFGVEEYFDSGNICLLEWAEKVESLLPENCFKINISLADDLGRNIEFS</sequence>
<dbReference type="InterPro" id="IPR003442">
    <property type="entry name" value="T6A_TsaE"/>
</dbReference>
<protein>
    <recommendedName>
        <fullName evidence="3">tRNA threonylcarbamoyladenosine biosynthesis protein TsaE</fullName>
    </recommendedName>
    <alternativeName>
        <fullName evidence="10">t(6)A37 threonylcarbamoyladenosine biosynthesis protein TsaE</fullName>
    </alternativeName>
</protein>
<evidence type="ECO:0000313" key="11">
    <source>
        <dbReference type="EMBL" id="GGD67378.1"/>
    </source>
</evidence>
<evidence type="ECO:0000256" key="3">
    <source>
        <dbReference type="ARBA" id="ARBA00019010"/>
    </source>
</evidence>
<evidence type="ECO:0000256" key="9">
    <source>
        <dbReference type="ARBA" id="ARBA00022842"/>
    </source>
</evidence>
<dbReference type="PANTHER" id="PTHR33540">
    <property type="entry name" value="TRNA THREONYLCARBAMOYLADENOSINE BIOSYNTHESIS PROTEIN TSAE"/>
    <property type="match status" value="1"/>
</dbReference>
<dbReference type="AlphaFoldDB" id="A0A917DTH6"/>
<dbReference type="PANTHER" id="PTHR33540:SF2">
    <property type="entry name" value="TRNA THREONYLCARBAMOYLADENOSINE BIOSYNTHESIS PROTEIN TSAE"/>
    <property type="match status" value="1"/>
</dbReference>
<gene>
    <name evidence="11" type="ORF">GCM10011514_34340</name>
</gene>
<dbReference type="Gene3D" id="3.40.50.300">
    <property type="entry name" value="P-loop containing nucleotide triphosphate hydrolases"/>
    <property type="match status" value="1"/>
</dbReference>
<comment type="similarity">
    <text evidence="2">Belongs to the TsaE family.</text>
</comment>
<dbReference type="GO" id="GO:0002949">
    <property type="term" value="P:tRNA threonylcarbamoyladenosine modification"/>
    <property type="evidence" value="ECO:0007669"/>
    <property type="project" value="InterPro"/>
</dbReference>
<dbReference type="GO" id="GO:0005737">
    <property type="term" value="C:cytoplasm"/>
    <property type="evidence" value="ECO:0007669"/>
    <property type="project" value="UniProtKB-SubCell"/>
</dbReference>
<organism evidence="11 12">
    <name type="scientific">Emticicia aquatilis</name>
    <dbReference type="NCBI Taxonomy" id="1537369"/>
    <lineage>
        <taxon>Bacteria</taxon>
        <taxon>Pseudomonadati</taxon>
        <taxon>Bacteroidota</taxon>
        <taxon>Cytophagia</taxon>
        <taxon>Cytophagales</taxon>
        <taxon>Leadbetterellaceae</taxon>
        <taxon>Emticicia</taxon>
    </lineage>
</organism>
<keyword evidence="5" id="KW-0819">tRNA processing</keyword>
<dbReference type="Pfam" id="PF02367">
    <property type="entry name" value="TsaE"/>
    <property type="match status" value="1"/>
</dbReference>
<evidence type="ECO:0000256" key="10">
    <source>
        <dbReference type="ARBA" id="ARBA00032441"/>
    </source>
</evidence>
<evidence type="ECO:0000256" key="6">
    <source>
        <dbReference type="ARBA" id="ARBA00022723"/>
    </source>
</evidence>
<name>A0A917DTH6_9BACT</name>
<dbReference type="EMBL" id="BMKK01000007">
    <property type="protein sequence ID" value="GGD67378.1"/>
    <property type="molecule type" value="Genomic_DNA"/>
</dbReference>
<dbReference type="GO" id="GO:0005524">
    <property type="term" value="F:ATP binding"/>
    <property type="evidence" value="ECO:0007669"/>
    <property type="project" value="UniProtKB-KW"/>
</dbReference>
<dbReference type="GO" id="GO:0046872">
    <property type="term" value="F:metal ion binding"/>
    <property type="evidence" value="ECO:0007669"/>
    <property type="project" value="UniProtKB-KW"/>
</dbReference>
<evidence type="ECO:0000256" key="4">
    <source>
        <dbReference type="ARBA" id="ARBA00022490"/>
    </source>
</evidence>
<comment type="caution">
    <text evidence="11">The sequence shown here is derived from an EMBL/GenBank/DDBJ whole genome shotgun (WGS) entry which is preliminary data.</text>
</comment>